<dbReference type="Gene3D" id="3.40.50.1820">
    <property type="entry name" value="alpha/beta hydrolase"/>
    <property type="match status" value="1"/>
</dbReference>
<dbReference type="Proteomes" id="UP000613743">
    <property type="component" value="Unassembled WGS sequence"/>
</dbReference>
<dbReference type="GO" id="GO:0016787">
    <property type="term" value="F:hydrolase activity"/>
    <property type="evidence" value="ECO:0007669"/>
    <property type="project" value="UniProtKB-KW"/>
</dbReference>
<organism evidence="3 4">
    <name type="scientific">Shewanella gelidii</name>
    <dbReference type="NCBI Taxonomy" id="1642821"/>
    <lineage>
        <taxon>Bacteria</taxon>
        <taxon>Pseudomonadati</taxon>
        <taxon>Pseudomonadota</taxon>
        <taxon>Gammaproteobacteria</taxon>
        <taxon>Alteromonadales</taxon>
        <taxon>Shewanellaceae</taxon>
        <taxon>Shewanella</taxon>
    </lineage>
</organism>
<dbReference type="AlphaFoldDB" id="A0A917NCB9"/>
<accession>A0A917NCB9</accession>
<dbReference type="InterPro" id="IPR029058">
    <property type="entry name" value="AB_hydrolase_fold"/>
</dbReference>
<keyword evidence="4" id="KW-1185">Reference proteome</keyword>
<dbReference type="PANTHER" id="PTHR46118:SF4">
    <property type="entry name" value="PROTEIN ABHD11"/>
    <property type="match status" value="1"/>
</dbReference>
<dbReference type="Pfam" id="PF00561">
    <property type="entry name" value="Abhydrolase_1"/>
    <property type="match status" value="1"/>
</dbReference>
<dbReference type="PRINTS" id="PR00111">
    <property type="entry name" value="ABHYDROLASE"/>
</dbReference>
<name>A0A917NCB9_9GAMM</name>
<comment type="caution">
    <text evidence="3">The sequence shown here is derived from an EMBL/GenBank/DDBJ whole genome shotgun (WGS) entry which is preliminary data.</text>
</comment>
<dbReference type="InterPro" id="IPR000073">
    <property type="entry name" value="AB_hydrolase_1"/>
</dbReference>
<protein>
    <submittedName>
        <fullName evidence="3">Esterase</fullName>
    </submittedName>
</protein>
<dbReference type="PANTHER" id="PTHR46118">
    <property type="entry name" value="PROTEIN ABHD11"/>
    <property type="match status" value="1"/>
</dbReference>
<feature type="domain" description="AB hydrolase-1" evidence="2">
    <location>
        <begin position="11"/>
        <end position="238"/>
    </location>
</feature>
<evidence type="ECO:0000259" key="2">
    <source>
        <dbReference type="Pfam" id="PF00561"/>
    </source>
</evidence>
<dbReference type="RefSeq" id="WP_188921909.1">
    <property type="nucleotide sequence ID" value="NZ_BMPZ01000009.1"/>
</dbReference>
<evidence type="ECO:0000256" key="1">
    <source>
        <dbReference type="ARBA" id="ARBA00022801"/>
    </source>
</evidence>
<dbReference type="SUPFAM" id="SSF53474">
    <property type="entry name" value="alpha/beta-Hydrolases"/>
    <property type="match status" value="1"/>
</dbReference>
<gene>
    <name evidence="3" type="primary">ybfF</name>
    <name evidence="3" type="ORF">GCM10009332_27410</name>
</gene>
<dbReference type="PRINTS" id="PR00412">
    <property type="entry name" value="EPOXHYDRLASE"/>
</dbReference>
<proteinExistence type="predicted"/>
<reference evidence="3" key="1">
    <citation type="journal article" date="2014" name="Int. J. Syst. Evol. Microbiol.">
        <title>Complete genome sequence of Corynebacterium casei LMG S-19264T (=DSM 44701T), isolated from a smear-ripened cheese.</title>
        <authorList>
            <consortium name="US DOE Joint Genome Institute (JGI-PGF)"/>
            <person name="Walter F."/>
            <person name="Albersmeier A."/>
            <person name="Kalinowski J."/>
            <person name="Ruckert C."/>
        </authorList>
    </citation>
    <scope>NUCLEOTIDE SEQUENCE</scope>
    <source>
        <strain evidence="3">JCM 30804</strain>
    </source>
</reference>
<dbReference type="EMBL" id="BMPZ01000009">
    <property type="protein sequence ID" value="GGI88517.1"/>
    <property type="molecule type" value="Genomic_DNA"/>
</dbReference>
<reference evidence="3" key="2">
    <citation type="submission" date="2020-09" db="EMBL/GenBank/DDBJ databases">
        <authorList>
            <person name="Sun Q."/>
            <person name="Ohkuma M."/>
        </authorList>
    </citation>
    <scope>NUCLEOTIDE SEQUENCE</scope>
    <source>
        <strain evidence="3">JCM 30804</strain>
    </source>
</reference>
<evidence type="ECO:0000313" key="3">
    <source>
        <dbReference type="EMBL" id="GGI88517.1"/>
    </source>
</evidence>
<sequence>MNYELSGSGSPVVLIHGLFGNLDNLKTLARALEKAHTVIRIDIPNHGQSEHTQKMGYDDLAFKVISLLDSLNIGRCHLVGHSMGGKIALATALYYPERVQSVIAVDISPVAYAQRHNDVFNALLSMPLPQIANRQQALQHLLQKGLDEGTSQFLLKSLAKNENGFYWKMNLRGLRECYQDLILWTVKDQVYSGPTLFVRGGDSDYIQLSHKQEILRQFPNTEAKTIQGAGHWLHAQKPVIFNKIVAEFIEKHDC</sequence>
<evidence type="ECO:0000313" key="4">
    <source>
        <dbReference type="Proteomes" id="UP000613743"/>
    </source>
</evidence>
<keyword evidence="1" id="KW-0378">Hydrolase</keyword>
<dbReference type="InterPro" id="IPR000639">
    <property type="entry name" value="Epox_hydrolase-like"/>
</dbReference>